<proteinExistence type="predicted"/>
<keyword evidence="2" id="KW-1185">Reference proteome</keyword>
<dbReference type="AlphaFoldDB" id="L0D938"/>
<name>L0D938_SINAD</name>
<dbReference type="Proteomes" id="UP000010798">
    <property type="component" value="Chromosome"/>
</dbReference>
<evidence type="ECO:0000313" key="1">
    <source>
        <dbReference type="EMBL" id="AGA25894.1"/>
    </source>
</evidence>
<dbReference type="KEGG" id="saci:Sinac_1514"/>
<accession>L0D938</accession>
<organism evidence="1 2">
    <name type="scientific">Singulisphaera acidiphila (strain ATCC BAA-1392 / DSM 18658 / VKM B-2454 / MOB10)</name>
    <dbReference type="NCBI Taxonomy" id="886293"/>
    <lineage>
        <taxon>Bacteria</taxon>
        <taxon>Pseudomonadati</taxon>
        <taxon>Planctomycetota</taxon>
        <taxon>Planctomycetia</taxon>
        <taxon>Isosphaerales</taxon>
        <taxon>Isosphaeraceae</taxon>
        <taxon>Singulisphaera</taxon>
    </lineage>
</organism>
<dbReference type="EMBL" id="CP003364">
    <property type="protein sequence ID" value="AGA25894.1"/>
    <property type="molecule type" value="Genomic_DNA"/>
</dbReference>
<gene>
    <name evidence="1" type="ordered locus">Sinac_1514</name>
</gene>
<protein>
    <submittedName>
        <fullName evidence="1">Uncharacterized protein</fullName>
    </submittedName>
</protein>
<reference evidence="1 2" key="1">
    <citation type="submission" date="2012-02" db="EMBL/GenBank/DDBJ databases">
        <title>Complete sequence of chromosome of Singulisphaera acidiphila DSM 18658.</title>
        <authorList>
            <consortium name="US DOE Joint Genome Institute (JGI-PGF)"/>
            <person name="Lucas S."/>
            <person name="Copeland A."/>
            <person name="Lapidus A."/>
            <person name="Glavina del Rio T."/>
            <person name="Dalin E."/>
            <person name="Tice H."/>
            <person name="Bruce D."/>
            <person name="Goodwin L."/>
            <person name="Pitluck S."/>
            <person name="Peters L."/>
            <person name="Ovchinnikova G."/>
            <person name="Chertkov O."/>
            <person name="Kyrpides N."/>
            <person name="Mavromatis K."/>
            <person name="Ivanova N."/>
            <person name="Brettin T."/>
            <person name="Detter J.C."/>
            <person name="Han C."/>
            <person name="Larimer F."/>
            <person name="Land M."/>
            <person name="Hauser L."/>
            <person name="Markowitz V."/>
            <person name="Cheng J.-F."/>
            <person name="Hugenholtz P."/>
            <person name="Woyke T."/>
            <person name="Wu D."/>
            <person name="Tindall B."/>
            <person name="Pomrenke H."/>
            <person name="Brambilla E."/>
            <person name="Klenk H.-P."/>
            <person name="Eisen J.A."/>
        </authorList>
    </citation>
    <scope>NUCLEOTIDE SEQUENCE [LARGE SCALE GENOMIC DNA]</scope>
    <source>
        <strain evidence="2">ATCC BAA-1392 / DSM 18658 / VKM B-2454 / MOB10</strain>
    </source>
</reference>
<evidence type="ECO:0000313" key="2">
    <source>
        <dbReference type="Proteomes" id="UP000010798"/>
    </source>
</evidence>
<sequence length="128" mass="13885">MITSRRELRGTTLGLALLLAFPWQLALSAMESATQSIAPGSQIRLDEACHQLQLLDVLSDRPPLDCLTLSMAIGEVEEEGDDACTLAFDLVAFPDHGFCLSIESAAVPAMISVERASPPLVQRLYLRC</sequence>
<dbReference type="RefSeq" id="WP_015245064.1">
    <property type="nucleotide sequence ID" value="NC_019892.1"/>
</dbReference>
<dbReference type="HOGENOM" id="CLU_1958102_0_0_0"/>